<feature type="domain" description="RNA polymerase sigma-70 region 2" evidence="5">
    <location>
        <begin position="25"/>
        <end position="91"/>
    </location>
</feature>
<dbReference type="RefSeq" id="WP_122918322.1">
    <property type="nucleotide sequence ID" value="NZ_RHHQ01000009.1"/>
</dbReference>
<dbReference type="InterPro" id="IPR007627">
    <property type="entry name" value="RNA_pol_sigma70_r2"/>
</dbReference>
<evidence type="ECO:0000256" key="3">
    <source>
        <dbReference type="ARBA" id="ARBA00023082"/>
    </source>
</evidence>
<name>A0A3M8DK89_9BACL</name>
<dbReference type="GO" id="GO:0016987">
    <property type="term" value="F:sigma factor activity"/>
    <property type="evidence" value="ECO:0007669"/>
    <property type="project" value="UniProtKB-KW"/>
</dbReference>
<dbReference type="NCBIfam" id="TIGR02937">
    <property type="entry name" value="sigma70-ECF"/>
    <property type="match status" value="1"/>
</dbReference>
<feature type="domain" description="RNA polymerase sigma factor 70 region 4 type 2" evidence="6">
    <location>
        <begin position="122"/>
        <end position="174"/>
    </location>
</feature>
<sequence>MDNQELDQWVDRLIAGDEAAFDHVYQLTRTKLYGTVASLVHNREDVNDIVSEIYYQLWRALPSYDRKRPFLFWLNGLVIKQVSNWRRQVWRRFRLLEKRTRLHEEPDASLPGDALMVTETQRDMQQAISRLPFKLRTVILYRFYYEYTYEQIAELLQIPVGTVKSRNHLAIKQLRKWVDLKQVEEGLCEHVHREENKRVASEPN</sequence>
<dbReference type="NCBIfam" id="NF009195">
    <property type="entry name" value="PRK12543.1"/>
    <property type="match status" value="1"/>
</dbReference>
<dbReference type="InterPro" id="IPR036388">
    <property type="entry name" value="WH-like_DNA-bd_sf"/>
</dbReference>
<dbReference type="PANTHER" id="PTHR43133:SF60">
    <property type="entry name" value="RNA POLYMERASE SIGMA FACTOR SIGV"/>
    <property type="match status" value="1"/>
</dbReference>
<dbReference type="GO" id="GO:0003677">
    <property type="term" value="F:DNA binding"/>
    <property type="evidence" value="ECO:0007669"/>
    <property type="project" value="InterPro"/>
</dbReference>
<comment type="similarity">
    <text evidence="1">Belongs to the sigma-70 factor family. ECF subfamily.</text>
</comment>
<keyword evidence="4" id="KW-0804">Transcription</keyword>
<evidence type="ECO:0000313" key="8">
    <source>
        <dbReference type="Proteomes" id="UP000271031"/>
    </source>
</evidence>
<dbReference type="InterPro" id="IPR013325">
    <property type="entry name" value="RNA_pol_sigma_r2"/>
</dbReference>
<dbReference type="SUPFAM" id="SSF88946">
    <property type="entry name" value="Sigma2 domain of RNA polymerase sigma factors"/>
    <property type="match status" value="1"/>
</dbReference>
<keyword evidence="8" id="KW-1185">Reference proteome</keyword>
<dbReference type="EMBL" id="RHHQ01000009">
    <property type="protein sequence ID" value="RNB87881.1"/>
    <property type="molecule type" value="Genomic_DNA"/>
</dbReference>
<evidence type="ECO:0000259" key="6">
    <source>
        <dbReference type="Pfam" id="PF08281"/>
    </source>
</evidence>
<dbReference type="SUPFAM" id="SSF88659">
    <property type="entry name" value="Sigma3 and sigma4 domains of RNA polymerase sigma factors"/>
    <property type="match status" value="1"/>
</dbReference>
<organism evidence="7 8">
    <name type="scientific">Brevibacillus fluminis</name>
    <dbReference type="NCBI Taxonomy" id="511487"/>
    <lineage>
        <taxon>Bacteria</taxon>
        <taxon>Bacillati</taxon>
        <taxon>Bacillota</taxon>
        <taxon>Bacilli</taxon>
        <taxon>Bacillales</taxon>
        <taxon>Paenibacillaceae</taxon>
        <taxon>Brevibacillus</taxon>
    </lineage>
</organism>
<dbReference type="InterPro" id="IPR013324">
    <property type="entry name" value="RNA_pol_sigma_r3/r4-like"/>
</dbReference>
<evidence type="ECO:0000256" key="4">
    <source>
        <dbReference type="ARBA" id="ARBA00023163"/>
    </source>
</evidence>
<keyword evidence="3" id="KW-0731">Sigma factor</keyword>
<dbReference type="PANTHER" id="PTHR43133">
    <property type="entry name" value="RNA POLYMERASE ECF-TYPE SIGMA FACTO"/>
    <property type="match status" value="1"/>
</dbReference>
<dbReference type="Pfam" id="PF04542">
    <property type="entry name" value="Sigma70_r2"/>
    <property type="match status" value="1"/>
</dbReference>
<proteinExistence type="inferred from homology"/>
<dbReference type="GO" id="GO:0006352">
    <property type="term" value="P:DNA-templated transcription initiation"/>
    <property type="evidence" value="ECO:0007669"/>
    <property type="project" value="InterPro"/>
</dbReference>
<accession>A0A3M8DK89</accession>
<dbReference type="AlphaFoldDB" id="A0A3M8DK89"/>
<dbReference type="OrthoDB" id="9785675at2"/>
<dbReference type="InterPro" id="IPR014284">
    <property type="entry name" value="RNA_pol_sigma-70_dom"/>
</dbReference>
<gene>
    <name evidence="7" type="ORF">EDM56_12835</name>
</gene>
<evidence type="ECO:0000313" key="7">
    <source>
        <dbReference type="EMBL" id="RNB87881.1"/>
    </source>
</evidence>
<dbReference type="CDD" id="cd06171">
    <property type="entry name" value="Sigma70_r4"/>
    <property type="match status" value="1"/>
</dbReference>
<keyword evidence="2" id="KW-0805">Transcription regulation</keyword>
<dbReference type="Gene3D" id="1.10.10.10">
    <property type="entry name" value="Winged helix-like DNA-binding domain superfamily/Winged helix DNA-binding domain"/>
    <property type="match status" value="1"/>
</dbReference>
<dbReference type="Gene3D" id="1.10.1740.10">
    <property type="match status" value="1"/>
</dbReference>
<dbReference type="InterPro" id="IPR013249">
    <property type="entry name" value="RNA_pol_sigma70_r4_t2"/>
</dbReference>
<dbReference type="Pfam" id="PF08281">
    <property type="entry name" value="Sigma70_r4_2"/>
    <property type="match status" value="1"/>
</dbReference>
<evidence type="ECO:0000256" key="2">
    <source>
        <dbReference type="ARBA" id="ARBA00023015"/>
    </source>
</evidence>
<comment type="caution">
    <text evidence="7">The sequence shown here is derived from an EMBL/GenBank/DDBJ whole genome shotgun (WGS) entry which is preliminary data.</text>
</comment>
<protein>
    <submittedName>
        <fullName evidence="7">Sigma-70 family RNA polymerase sigma factor</fullName>
    </submittedName>
</protein>
<evidence type="ECO:0000256" key="1">
    <source>
        <dbReference type="ARBA" id="ARBA00010641"/>
    </source>
</evidence>
<reference evidence="7 8" key="1">
    <citation type="submission" date="2018-10" db="EMBL/GenBank/DDBJ databases">
        <title>Phylogenomics of Brevibacillus.</title>
        <authorList>
            <person name="Dunlap C."/>
        </authorList>
    </citation>
    <scope>NUCLEOTIDE SEQUENCE [LARGE SCALE GENOMIC DNA]</scope>
    <source>
        <strain evidence="7 8">JCM 15716</strain>
    </source>
</reference>
<dbReference type="InterPro" id="IPR039425">
    <property type="entry name" value="RNA_pol_sigma-70-like"/>
</dbReference>
<evidence type="ECO:0000259" key="5">
    <source>
        <dbReference type="Pfam" id="PF04542"/>
    </source>
</evidence>
<dbReference type="Proteomes" id="UP000271031">
    <property type="component" value="Unassembled WGS sequence"/>
</dbReference>